<sequence length="559" mass="60653">MTLLRLPKPSSPTAAAAAAEPSVAALLGLCRSVRALEQVHALIIRRGLEQHHALLTRFVSLCGSFAAPSYAAAAFRAVAAPSLLLFNAVLAAHARSSPLPATLAHFNLLRRRSPDPPDAFSFPSLLRSCARAAALPAGAAAHAAALRSGLDADLFVRTALVDFYGKCRDVAAARRLFDSMEVRNNVSWTAMLIGYLAVNDLASARALFDEMPAKNVVSFNAMIDGYAKSGNLASARKLFDEMPERNKVSFTSLIDAYAKAGDMVSARSLFDKLKDRDLFSWSAVISGYAQNGRPGEALKIFSDFYEQNIRPDEFIVVGLMSACAQLGSLTLAKWVDSYITRCSIDTNNSRVFIGRIDMNAKCGNMERASLLFDSMPDKNVVSYCSMMQGYLLHGSGAKAVELFSQMLEEGLSPDNVSFTVVLTACSHAGLVEEGKKYFALMRNEFSIVPSSDHYACMVDLLGRSGKLKEAYELIESMPVEPHAGAWGALLGACRVHCDIELGDIVAKKLFKIEPQNAGNYVSLSNIYAAADRWEDVSDVRTMMRGRGVRKIPGCTFILP</sequence>
<evidence type="ECO:0000313" key="5">
    <source>
        <dbReference type="Proteomes" id="UP000515123"/>
    </source>
</evidence>
<evidence type="ECO:0000313" key="11">
    <source>
        <dbReference type="RefSeq" id="XP_020111799.1"/>
    </source>
</evidence>
<dbReference type="PANTHER" id="PTHR47926">
    <property type="entry name" value="PENTATRICOPEPTIDE REPEAT-CONTAINING PROTEIN"/>
    <property type="match status" value="1"/>
</dbReference>
<evidence type="ECO:0000313" key="16">
    <source>
        <dbReference type="RefSeq" id="XP_020111804.1"/>
    </source>
</evidence>
<evidence type="ECO:0000313" key="15">
    <source>
        <dbReference type="RefSeq" id="XP_020111803.1"/>
    </source>
</evidence>
<dbReference type="GeneID" id="109726563"/>
<comment type="similarity">
    <text evidence="3">Belongs to the PPR family. PCMP-E subfamily.</text>
</comment>
<dbReference type="InterPro" id="IPR011990">
    <property type="entry name" value="TPR-like_helical_dom_sf"/>
</dbReference>
<protein>
    <submittedName>
        <fullName evidence="6 7">Pentatricopeptide repeat-containing protein At5g37570</fullName>
    </submittedName>
</protein>
<evidence type="ECO:0000313" key="8">
    <source>
        <dbReference type="RefSeq" id="XP_020111796.1"/>
    </source>
</evidence>
<evidence type="ECO:0000256" key="2">
    <source>
        <dbReference type="ARBA" id="ARBA00022946"/>
    </source>
</evidence>
<feature type="repeat" description="PPR" evidence="4">
    <location>
        <begin position="277"/>
        <end position="311"/>
    </location>
</feature>
<organism evidence="11">
    <name type="scientific">Ananas comosus</name>
    <name type="common">Pineapple</name>
    <name type="synonym">Ananas ananas</name>
    <dbReference type="NCBI Taxonomy" id="4615"/>
    <lineage>
        <taxon>Eukaryota</taxon>
        <taxon>Viridiplantae</taxon>
        <taxon>Streptophyta</taxon>
        <taxon>Embryophyta</taxon>
        <taxon>Tracheophyta</taxon>
        <taxon>Spermatophyta</taxon>
        <taxon>Magnoliopsida</taxon>
        <taxon>Liliopsida</taxon>
        <taxon>Poales</taxon>
        <taxon>Bromeliaceae</taxon>
        <taxon>Bromelioideae</taxon>
        <taxon>Ananas</taxon>
    </lineage>
</organism>
<evidence type="ECO:0000256" key="4">
    <source>
        <dbReference type="PROSITE-ProRule" id="PRU00708"/>
    </source>
</evidence>
<dbReference type="InterPro" id="IPR046848">
    <property type="entry name" value="E_motif"/>
</dbReference>
<evidence type="ECO:0000313" key="9">
    <source>
        <dbReference type="RefSeq" id="XP_020111797.1"/>
    </source>
</evidence>
<dbReference type="RefSeq" id="XP_020111799.1">
    <property type="nucleotide sequence ID" value="XM_020256210.1"/>
</dbReference>
<dbReference type="FunFam" id="1.25.40.10:FF:001156">
    <property type="entry name" value="Pentatricopeptide repeat-containing protein At5g61800"/>
    <property type="match status" value="1"/>
</dbReference>
<evidence type="ECO:0000256" key="3">
    <source>
        <dbReference type="ARBA" id="ARBA00061659"/>
    </source>
</evidence>
<evidence type="ECO:0000313" key="7">
    <source>
        <dbReference type="RefSeq" id="XP_020111795.1"/>
    </source>
</evidence>
<dbReference type="RefSeq" id="XP_020111793.1">
    <property type="nucleotide sequence ID" value="XM_020256204.1"/>
</dbReference>
<dbReference type="RefSeq" id="XP_020111804.1">
    <property type="nucleotide sequence ID" value="XM_020256215.1"/>
</dbReference>
<evidence type="ECO:0000313" key="10">
    <source>
        <dbReference type="RefSeq" id="XP_020111798.1"/>
    </source>
</evidence>
<dbReference type="RefSeq" id="XP_020111796.1">
    <property type="nucleotide sequence ID" value="XM_020256207.1"/>
</dbReference>
<dbReference type="NCBIfam" id="TIGR00756">
    <property type="entry name" value="PPR"/>
    <property type="match status" value="5"/>
</dbReference>
<dbReference type="AlphaFoldDB" id="A0A6P5GV58"/>
<dbReference type="PANTHER" id="PTHR47926:SF467">
    <property type="entry name" value="REPEAT-CONTAINING PROTEIN, PUTATIVE-RELATED"/>
    <property type="match status" value="1"/>
</dbReference>
<keyword evidence="5" id="KW-1185">Reference proteome</keyword>
<gene>
    <name evidence="6 7 8 9 10 11 12 13 14 15 16" type="primary">LOC109726563</name>
</gene>
<dbReference type="FunFam" id="1.25.40.10:FF:000334">
    <property type="entry name" value="Pentatricopeptide repeat-containing protein"/>
    <property type="match status" value="1"/>
</dbReference>
<dbReference type="RefSeq" id="XP_020111797.1">
    <property type="nucleotide sequence ID" value="XM_020256208.1"/>
</dbReference>
<dbReference type="InterPro" id="IPR046960">
    <property type="entry name" value="PPR_At4g14850-like_plant"/>
</dbReference>
<dbReference type="RefSeq" id="XP_020111802.1">
    <property type="nucleotide sequence ID" value="XM_020256213.1"/>
</dbReference>
<keyword evidence="2" id="KW-0809">Transit peptide</keyword>
<keyword evidence="1" id="KW-0677">Repeat</keyword>
<dbReference type="Gene3D" id="1.25.40.10">
    <property type="entry name" value="Tetratricopeptide repeat domain"/>
    <property type="match status" value="3"/>
</dbReference>
<feature type="repeat" description="PPR" evidence="4">
    <location>
        <begin position="379"/>
        <end position="413"/>
    </location>
</feature>
<dbReference type="Pfam" id="PF13041">
    <property type="entry name" value="PPR_2"/>
    <property type="match status" value="2"/>
</dbReference>
<evidence type="ECO:0000313" key="6">
    <source>
        <dbReference type="RefSeq" id="XP_020111793.1"/>
    </source>
</evidence>
<reference evidence="6 7" key="2">
    <citation type="submission" date="2025-04" db="UniProtKB">
        <authorList>
            <consortium name="RefSeq"/>
        </authorList>
    </citation>
    <scope>IDENTIFICATION</scope>
    <source>
        <tissue evidence="6 7">Leaf</tissue>
    </source>
</reference>
<dbReference type="Proteomes" id="UP000515123">
    <property type="component" value="Linkage group 21"/>
</dbReference>
<dbReference type="InterPro" id="IPR002885">
    <property type="entry name" value="PPR_rpt"/>
</dbReference>
<dbReference type="RefSeq" id="XP_020111803.1">
    <property type="nucleotide sequence ID" value="XM_020256214.1"/>
</dbReference>
<evidence type="ECO:0000313" key="12">
    <source>
        <dbReference type="RefSeq" id="XP_020111800.1"/>
    </source>
</evidence>
<dbReference type="RefSeq" id="XP_020111795.1">
    <property type="nucleotide sequence ID" value="XM_020256206.1"/>
</dbReference>
<dbReference type="Pfam" id="PF20431">
    <property type="entry name" value="E_motif"/>
    <property type="match status" value="1"/>
</dbReference>
<reference evidence="5" key="1">
    <citation type="journal article" date="2015" name="Nat. Genet.">
        <title>The pineapple genome and the evolution of CAM photosynthesis.</title>
        <authorList>
            <person name="Ming R."/>
            <person name="VanBuren R."/>
            <person name="Wai C.M."/>
            <person name="Tang H."/>
            <person name="Schatz M.C."/>
            <person name="Bowers J.E."/>
            <person name="Lyons E."/>
            <person name="Wang M.L."/>
            <person name="Chen J."/>
            <person name="Biggers E."/>
            <person name="Zhang J."/>
            <person name="Huang L."/>
            <person name="Zhang L."/>
            <person name="Miao W."/>
            <person name="Zhang J."/>
            <person name="Ye Z."/>
            <person name="Miao C."/>
            <person name="Lin Z."/>
            <person name="Wang H."/>
            <person name="Zhou H."/>
            <person name="Yim W.C."/>
            <person name="Priest H.D."/>
            <person name="Zheng C."/>
            <person name="Woodhouse M."/>
            <person name="Edger P.P."/>
            <person name="Guyot R."/>
            <person name="Guo H.B."/>
            <person name="Guo H."/>
            <person name="Zheng G."/>
            <person name="Singh R."/>
            <person name="Sharma A."/>
            <person name="Min X."/>
            <person name="Zheng Y."/>
            <person name="Lee H."/>
            <person name="Gurtowski J."/>
            <person name="Sedlazeck F.J."/>
            <person name="Harkess A."/>
            <person name="McKain M.R."/>
            <person name="Liao Z."/>
            <person name="Fang J."/>
            <person name="Liu J."/>
            <person name="Zhang X."/>
            <person name="Zhang Q."/>
            <person name="Hu W."/>
            <person name="Qin Y."/>
            <person name="Wang K."/>
            <person name="Chen L.Y."/>
            <person name="Shirley N."/>
            <person name="Lin Y.R."/>
            <person name="Liu L.Y."/>
            <person name="Hernandez A.G."/>
            <person name="Wright C.L."/>
            <person name="Bulone V."/>
            <person name="Tuskan G.A."/>
            <person name="Heath K."/>
            <person name="Zee F."/>
            <person name="Moore P.H."/>
            <person name="Sunkar R."/>
            <person name="Leebens-Mack J.H."/>
            <person name="Mockler T."/>
            <person name="Bennetzen J.L."/>
            <person name="Freeling M."/>
            <person name="Sankoff D."/>
            <person name="Paterson A.H."/>
            <person name="Zhu X."/>
            <person name="Yang X."/>
            <person name="Smith J.A."/>
            <person name="Cushman J.C."/>
            <person name="Paull R.E."/>
            <person name="Yu Q."/>
        </authorList>
    </citation>
    <scope>NUCLEOTIDE SEQUENCE [LARGE SCALE GENOMIC DNA]</scope>
    <source>
        <strain evidence="5">cv. F153</strain>
    </source>
</reference>
<proteinExistence type="inferred from homology"/>
<dbReference type="OrthoDB" id="185373at2759"/>
<dbReference type="RefSeq" id="XP_020111801.1">
    <property type="nucleotide sequence ID" value="XM_020256212.1"/>
</dbReference>
<dbReference type="GO" id="GO:0009451">
    <property type="term" value="P:RNA modification"/>
    <property type="evidence" value="ECO:0007669"/>
    <property type="project" value="InterPro"/>
</dbReference>
<evidence type="ECO:0000313" key="14">
    <source>
        <dbReference type="RefSeq" id="XP_020111802.1"/>
    </source>
</evidence>
<evidence type="ECO:0000313" key="13">
    <source>
        <dbReference type="RefSeq" id="XP_020111801.1"/>
    </source>
</evidence>
<name>A0A6P5GV58_ANACO</name>
<dbReference type="GO" id="GO:0003723">
    <property type="term" value="F:RNA binding"/>
    <property type="evidence" value="ECO:0007669"/>
    <property type="project" value="InterPro"/>
</dbReference>
<feature type="repeat" description="PPR" evidence="4">
    <location>
        <begin position="215"/>
        <end position="249"/>
    </location>
</feature>
<dbReference type="RefSeq" id="XP_020111798.1">
    <property type="nucleotide sequence ID" value="XM_020256209.1"/>
</dbReference>
<evidence type="ECO:0000256" key="1">
    <source>
        <dbReference type="ARBA" id="ARBA00022737"/>
    </source>
</evidence>
<accession>A0A6P5GV58</accession>
<dbReference type="RefSeq" id="XP_020111800.1">
    <property type="nucleotide sequence ID" value="XM_020256211.1"/>
</dbReference>
<dbReference type="PROSITE" id="PS51375">
    <property type="entry name" value="PPR"/>
    <property type="match status" value="3"/>
</dbReference>
<dbReference type="Pfam" id="PF01535">
    <property type="entry name" value="PPR"/>
    <property type="match status" value="4"/>
</dbReference>